<name>A0AAV5EV02_ELECO</name>
<gene>
    <name evidence="1" type="primary">gb14252</name>
    <name evidence="1" type="ORF">PR202_gb14252</name>
</gene>
<reference evidence="1" key="1">
    <citation type="journal article" date="2018" name="DNA Res.">
        <title>Multiple hybrid de novo genome assembly of finger millet, an orphan allotetraploid crop.</title>
        <authorList>
            <person name="Hatakeyama M."/>
            <person name="Aluri S."/>
            <person name="Balachadran M.T."/>
            <person name="Sivarajan S.R."/>
            <person name="Patrignani A."/>
            <person name="Gruter S."/>
            <person name="Poveda L."/>
            <person name="Shimizu-Inatsugi R."/>
            <person name="Baeten J."/>
            <person name="Francoijs K.J."/>
            <person name="Nataraja K.N."/>
            <person name="Reddy Y.A.N."/>
            <person name="Phadnis S."/>
            <person name="Ravikumar R.L."/>
            <person name="Schlapbach R."/>
            <person name="Sreeman S.M."/>
            <person name="Shimizu K.K."/>
        </authorList>
    </citation>
    <scope>NUCLEOTIDE SEQUENCE</scope>
</reference>
<accession>A0AAV5EV02</accession>
<evidence type="ECO:0000313" key="2">
    <source>
        <dbReference type="Proteomes" id="UP001054889"/>
    </source>
</evidence>
<dbReference type="AlphaFoldDB" id="A0AAV5EV02"/>
<dbReference type="Proteomes" id="UP001054889">
    <property type="component" value="Unassembled WGS sequence"/>
</dbReference>
<reference evidence="1" key="2">
    <citation type="submission" date="2021-12" db="EMBL/GenBank/DDBJ databases">
        <title>Resequencing data analysis of finger millet.</title>
        <authorList>
            <person name="Hatakeyama M."/>
            <person name="Aluri S."/>
            <person name="Balachadran M.T."/>
            <person name="Sivarajan S.R."/>
            <person name="Poveda L."/>
            <person name="Shimizu-Inatsugi R."/>
            <person name="Schlapbach R."/>
            <person name="Sreeman S.M."/>
            <person name="Shimizu K.K."/>
        </authorList>
    </citation>
    <scope>NUCLEOTIDE SEQUENCE</scope>
</reference>
<evidence type="ECO:0000313" key="1">
    <source>
        <dbReference type="EMBL" id="GJN26329.1"/>
    </source>
</evidence>
<protein>
    <submittedName>
        <fullName evidence="1">Uncharacterized protein</fullName>
    </submittedName>
</protein>
<dbReference type="EMBL" id="BQKI01000079">
    <property type="protein sequence ID" value="GJN26329.1"/>
    <property type="molecule type" value="Genomic_DNA"/>
</dbReference>
<keyword evidence="2" id="KW-1185">Reference proteome</keyword>
<comment type="caution">
    <text evidence="1">The sequence shown here is derived from an EMBL/GenBank/DDBJ whole genome shotgun (WGS) entry which is preliminary data.</text>
</comment>
<organism evidence="1 2">
    <name type="scientific">Eleusine coracana subsp. coracana</name>
    <dbReference type="NCBI Taxonomy" id="191504"/>
    <lineage>
        <taxon>Eukaryota</taxon>
        <taxon>Viridiplantae</taxon>
        <taxon>Streptophyta</taxon>
        <taxon>Embryophyta</taxon>
        <taxon>Tracheophyta</taxon>
        <taxon>Spermatophyta</taxon>
        <taxon>Magnoliopsida</taxon>
        <taxon>Liliopsida</taxon>
        <taxon>Poales</taxon>
        <taxon>Poaceae</taxon>
        <taxon>PACMAD clade</taxon>
        <taxon>Chloridoideae</taxon>
        <taxon>Cynodonteae</taxon>
        <taxon>Eleusininae</taxon>
        <taxon>Eleusine</taxon>
    </lineage>
</organism>
<proteinExistence type="predicted"/>
<sequence>MCLSCPFHSALSRPVSPNPVAAAAGSVLLSTFRDDSDCKMVVALARYLPPTPSRPCHAATVVANWGVPLIQSST</sequence>